<gene>
    <name evidence="3" type="ORF">CVV64_07730</name>
</gene>
<evidence type="ECO:0000256" key="1">
    <source>
        <dbReference type="ARBA" id="ARBA00023002"/>
    </source>
</evidence>
<keyword evidence="3" id="KW-0670">Pyruvate</keyword>
<evidence type="ECO:0000259" key="2">
    <source>
        <dbReference type="Pfam" id="PF01558"/>
    </source>
</evidence>
<comment type="caution">
    <text evidence="3">The sequence shown here is derived from an EMBL/GenBank/DDBJ whole genome shotgun (WGS) entry which is preliminary data.</text>
</comment>
<dbReference type="GO" id="GO:0043805">
    <property type="term" value="F:indolepyruvate ferredoxin oxidoreductase activity"/>
    <property type="evidence" value="ECO:0007669"/>
    <property type="project" value="UniProtKB-EC"/>
</dbReference>
<evidence type="ECO:0000313" key="3">
    <source>
        <dbReference type="EMBL" id="PKK90759.1"/>
    </source>
</evidence>
<dbReference type="SUPFAM" id="SSF53323">
    <property type="entry name" value="Pyruvate-ferredoxin oxidoreductase, PFOR, domain III"/>
    <property type="match status" value="1"/>
</dbReference>
<dbReference type="AlphaFoldDB" id="A0A2N1PQZ5"/>
<keyword evidence="1 3" id="KW-0560">Oxidoreductase</keyword>
<organism evidence="3 4">
    <name type="scientific">Candidatus Wallbacteria bacterium HGW-Wallbacteria-1</name>
    <dbReference type="NCBI Taxonomy" id="2013854"/>
    <lineage>
        <taxon>Bacteria</taxon>
        <taxon>Candidatus Walliibacteriota</taxon>
    </lineage>
</organism>
<dbReference type="Gene3D" id="3.40.920.10">
    <property type="entry name" value="Pyruvate-ferredoxin oxidoreductase, PFOR, domain III"/>
    <property type="match status" value="1"/>
</dbReference>
<accession>A0A2N1PQZ5</accession>
<dbReference type="EMBL" id="PGXC01000004">
    <property type="protein sequence ID" value="PKK90759.1"/>
    <property type="molecule type" value="Genomic_DNA"/>
</dbReference>
<dbReference type="EC" id="1.2.7.8" evidence="3"/>
<dbReference type="NCBIfam" id="NF005322">
    <property type="entry name" value="PRK06853.1-2"/>
    <property type="match status" value="1"/>
</dbReference>
<feature type="domain" description="Pyruvate/ketoisovalerate oxidoreductase catalytic" evidence="2">
    <location>
        <begin position="24"/>
        <end position="201"/>
    </location>
</feature>
<dbReference type="Pfam" id="PF01558">
    <property type="entry name" value="POR"/>
    <property type="match status" value="1"/>
</dbReference>
<name>A0A2N1PQZ5_9BACT</name>
<dbReference type="InterPro" id="IPR019752">
    <property type="entry name" value="Pyrv/ketoisovalerate_OxRed_cat"/>
</dbReference>
<reference evidence="3 4" key="1">
    <citation type="journal article" date="2017" name="ISME J.">
        <title>Potential for microbial H2 and metal transformations associated with novel bacteria and archaea in deep terrestrial subsurface sediments.</title>
        <authorList>
            <person name="Hernsdorf A.W."/>
            <person name="Amano Y."/>
            <person name="Miyakawa K."/>
            <person name="Ise K."/>
            <person name="Suzuki Y."/>
            <person name="Anantharaman K."/>
            <person name="Probst A."/>
            <person name="Burstein D."/>
            <person name="Thomas B.C."/>
            <person name="Banfield J.F."/>
        </authorList>
    </citation>
    <scope>NUCLEOTIDE SEQUENCE [LARGE SCALE GENOMIC DNA]</scope>
    <source>
        <strain evidence="3">HGW-Wallbacteria-1</strain>
    </source>
</reference>
<dbReference type="InterPro" id="IPR052198">
    <property type="entry name" value="IorB_Oxidoreductase"/>
</dbReference>
<protein>
    <submittedName>
        <fullName evidence="3">Indolepyruvate oxidoreductase subunit beta</fullName>
        <ecNumber evidence="3">1.2.7.8</ecNumber>
    </submittedName>
</protein>
<dbReference type="InterPro" id="IPR002869">
    <property type="entry name" value="Pyrv_flavodox_OxRed_cen"/>
</dbReference>
<dbReference type="PANTHER" id="PTHR43854:SF1">
    <property type="entry name" value="INDOLEPYRUVATE OXIDOREDUCTASE SUBUNIT IORB"/>
    <property type="match status" value="1"/>
</dbReference>
<evidence type="ECO:0000313" key="4">
    <source>
        <dbReference type="Proteomes" id="UP000233256"/>
    </source>
</evidence>
<dbReference type="NCBIfam" id="NF005325">
    <property type="entry name" value="PRK06853.1-5"/>
    <property type="match status" value="1"/>
</dbReference>
<proteinExistence type="predicted"/>
<dbReference type="Proteomes" id="UP000233256">
    <property type="component" value="Unassembled WGS sequence"/>
</dbReference>
<sequence length="203" mass="21965">MSNSTIANSSTLEKEYNIVITGVGGQGTILTSKILAHLAMNAGLDVKQSEVHGMSQRGGTVISMVRFGKKIHSPLVMKGDADLVLAFEILEGARHLDYLRKDGLSVINRETIHPSTVGAGLATYPENLEESILKLRPETLFVNASQLAIQAGNTRSANVVLLGALSRRLPFSREAWENAIKTLVPPKTLEVNLKAFSMGMELK</sequence>
<dbReference type="PANTHER" id="PTHR43854">
    <property type="entry name" value="INDOLEPYRUVATE OXIDOREDUCTASE SUBUNIT IORB"/>
    <property type="match status" value="1"/>
</dbReference>